<evidence type="ECO:0000313" key="2">
    <source>
        <dbReference type="EMBL" id="RUR01417.1"/>
    </source>
</evidence>
<evidence type="ECO:0000313" key="3">
    <source>
        <dbReference type="Proteomes" id="UP000274909"/>
    </source>
</evidence>
<dbReference type="Proteomes" id="UP000274909">
    <property type="component" value="Unassembled WGS sequence"/>
</dbReference>
<keyword evidence="3" id="KW-1185">Reference proteome</keyword>
<comment type="caution">
    <text evidence="2">The sequence shown here is derived from an EMBL/GenBank/DDBJ whole genome shotgun (WGS) entry which is preliminary data.</text>
</comment>
<organism evidence="2 3">
    <name type="scientific">Labedella endophytica</name>
    <dbReference type="NCBI Taxonomy" id="1523160"/>
    <lineage>
        <taxon>Bacteria</taxon>
        <taxon>Bacillati</taxon>
        <taxon>Actinomycetota</taxon>
        <taxon>Actinomycetes</taxon>
        <taxon>Micrococcales</taxon>
        <taxon>Microbacteriaceae</taxon>
        <taxon>Labedella</taxon>
    </lineage>
</organism>
<dbReference type="EMBL" id="RZGZ01000002">
    <property type="protein sequence ID" value="RUR01417.1"/>
    <property type="molecule type" value="Genomic_DNA"/>
</dbReference>
<sequence>MTRPMTTSEAQAAFIARKLGRDEAVRRRGEEASRERRAPTTTERQIAALNGESLEGEGETREREARELRIENRRLKRRLRIEGLDLDA</sequence>
<dbReference type="AlphaFoldDB" id="A0A433JTR3"/>
<reference evidence="2 3" key="1">
    <citation type="submission" date="2018-12" db="EMBL/GenBank/DDBJ databases">
        <authorList>
            <person name="Li F."/>
        </authorList>
    </citation>
    <scope>NUCLEOTIDE SEQUENCE [LARGE SCALE GENOMIC DNA]</scope>
    <source>
        <strain evidence="2 3">EGI 6500705</strain>
    </source>
</reference>
<proteinExistence type="predicted"/>
<dbReference type="RefSeq" id="WP_127048924.1">
    <property type="nucleotide sequence ID" value="NZ_RZGZ01000002.1"/>
</dbReference>
<feature type="region of interest" description="Disordered" evidence="1">
    <location>
        <begin position="21"/>
        <end position="64"/>
    </location>
</feature>
<protein>
    <submittedName>
        <fullName evidence="2">Uncharacterized protein</fullName>
    </submittedName>
</protein>
<name>A0A433JTR3_9MICO</name>
<gene>
    <name evidence="2" type="ORF">ELQ94_07930</name>
</gene>
<accession>A0A433JTR3</accession>
<evidence type="ECO:0000256" key="1">
    <source>
        <dbReference type="SAM" id="MobiDB-lite"/>
    </source>
</evidence>
<feature type="compositionally biased region" description="Basic and acidic residues" evidence="1">
    <location>
        <begin position="21"/>
        <end position="38"/>
    </location>
</feature>